<evidence type="ECO:0000313" key="2">
    <source>
        <dbReference type="Proteomes" id="UP001642409"/>
    </source>
</evidence>
<gene>
    <name evidence="1" type="ORF">HINF_LOCUS11950</name>
</gene>
<protein>
    <submittedName>
        <fullName evidence="1">Hypothetical_protein</fullName>
    </submittedName>
</protein>
<keyword evidence="2" id="KW-1185">Reference proteome</keyword>
<evidence type="ECO:0000313" key="1">
    <source>
        <dbReference type="EMBL" id="CAL5991127.1"/>
    </source>
</evidence>
<reference evidence="1 2" key="1">
    <citation type="submission" date="2024-07" db="EMBL/GenBank/DDBJ databases">
        <authorList>
            <person name="Akdeniz Z."/>
        </authorList>
    </citation>
    <scope>NUCLEOTIDE SEQUENCE [LARGE SCALE GENOMIC DNA]</scope>
</reference>
<dbReference type="Proteomes" id="UP001642409">
    <property type="component" value="Unassembled WGS sequence"/>
</dbReference>
<sequence>MISKSVNDRFSFNFKLPILKTAGDSSLFQKFIFEIVFRNFFFKQLPFSSGRSKVIETELLQINHFPYFNQNLKICYKIKQLQISSTQQSGKNDVIRMLVRMLLEFDTSLLQL</sequence>
<organism evidence="1 2">
    <name type="scientific">Hexamita inflata</name>
    <dbReference type="NCBI Taxonomy" id="28002"/>
    <lineage>
        <taxon>Eukaryota</taxon>
        <taxon>Metamonada</taxon>
        <taxon>Diplomonadida</taxon>
        <taxon>Hexamitidae</taxon>
        <taxon>Hexamitinae</taxon>
        <taxon>Hexamita</taxon>
    </lineage>
</organism>
<dbReference type="EMBL" id="CAXDID020000026">
    <property type="protein sequence ID" value="CAL5991127.1"/>
    <property type="molecule type" value="Genomic_DNA"/>
</dbReference>
<accession>A0ABP1HG53</accession>
<comment type="caution">
    <text evidence="1">The sequence shown here is derived from an EMBL/GenBank/DDBJ whole genome shotgun (WGS) entry which is preliminary data.</text>
</comment>
<name>A0ABP1HG53_9EUKA</name>
<proteinExistence type="predicted"/>